<name>A0AB32ZUV9_ALTME</name>
<reference evidence="2" key="1">
    <citation type="journal article" date="2012" name="Sci. Rep.">
        <title>Genomes of surface isolates of Alteromonas macleodii: the life of a widespread marine opportunistic copiotroph.</title>
        <authorList>
            <person name="Lopez-Perez M."/>
            <person name="Gonzaga A."/>
            <person name="Martin-Cuadrado A.B."/>
            <person name="Onyshchenko O."/>
            <person name="Ghavidel A."/>
            <person name="Ghai R."/>
            <person name="Rodriguez-Valera F."/>
        </authorList>
    </citation>
    <scope>NUCLEOTIDE SEQUENCE [LARGE SCALE GENOMIC DNA]</scope>
    <source>
        <strain evidence="2">English Channel 673</strain>
    </source>
</reference>
<protein>
    <submittedName>
        <fullName evidence="1">Uncharacterized protein</fullName>
    </submittedName>
</protein>
<dbReference type="AlphaFoldDB" id="A0AB32ZUV9"/>
<dbReference type="Proteomes" id="UP000006296">
    <property type="component" value="Chromosome"/>
</dbReference>
<dbReference type="EMBL" id="CP003844">
    <property type="protein sequence ID" value="AFT73277.1"/>
    <property type="molecule type" value="Genomic_DNA"/>
</dbReference>
<proteinExistence type="predicted"/>
<evidence type="ECO:0000313" key="1">
    <source>
        <dbReference type="EMBL" id="AFT73277.1"/>
    </source>
</evidence>
<gene>
    <name evidence="1" type="ordered locus">AMEC673_02880</name>
</gene>
<evidence type="ECO:0000313" key="2">
    <source>
        <dbReference type="Proteomes" id="UP000006296"/>
    </source>
</evidence>
<sequence>MENTLLCPTLRPIFELEIARGNEVESTESGWTNCVFSVVMKNRLCHDSVEKFKLPYSVRKWKNTDGHYALETGYLGDKYKHSIAGPTD</sequence>
<accession>A0AB32ZUV9</accession>
<organism evidence="1 2">
    <name type="scientific">Alteromonas macleodii (strain English Channel 673)</name>
    <dbReference type="NCBI Taxonomy" id="1004788"/>
    <lineage>
        <taxon>Bacteria</taxon>
        <taxon>Pseudomonadati</taxon>
        <taxon>Pseudomonadota</taxon>
        <taxon>Gammaproteobacteria</taxon>
        <taxon>Alteromonadales</taxon>
        <taxon>Alteromonadaceae</taxon>
        <taxon>Alteromonas/Salinimonas group</taxon>
        <taxon>Alteromonas</taxon>
    </lineage>
</organism>
<dbReference type="KEGG" id="amg:AMEC673_02880"/>